<dbReference type="InterPro" id="IPR001810">
    <property type="entry name" value="F-box_dom"/>
</dbReference>
<gene>
    <name evidence="2" type="ORF">LITE_LOCUS48265</name>
</gene>
<dbReference type="Pfam" id="PF12937">
    <property type="entry name" value="F-box-like"/>
    <property type="match status" value="1"/>
</dbReference>
<proteinExistence type="predicted"/>
<feature type="domain" description="F-box" evidence="1">
    <location>
        <begin position="39"/>
        <end position="72"/>
    </location>
</feature>
<reference evidence="2" key="1">
    <citation type="submission" date="2022-08" db="EMBL/GenBank/DDBJ databases">
        <authorList>
            <person name="Gutierrez-Valencia J."/>
        </authorList>
    </citation>
    <scope>NUCLEOTIDE SEQUENCE</scope>
</reference>
<organism evidence="2 3">
    <name type="scientific">Linum tenue</name>
    <dbReference type="NCBI Taxonomy" id="586396"/>
    <lineage>
        <taxon>Eukaryota</taxon>
        <taxon>Viridiplantae</taxon>
        <taxon>Streptophyta</taxon>
        <taxon>Embryophyta</taxon>
        <taxon>Tracheophyta</taxon>
        <taxon>Spermatophyta</taxon>
        <taxon>Magnoliopsida</taxon>
        <taxon>eudicotyledons</taxon>
        <taxon>Gunneridae</taxon>
        <taxon>Pentapetalae</taxon>
        <taxon>rosids</taxon>
        <taxon>fabids</taxon>
        <taxon>Malpighiales</taxon>
        <taxon>Linaceae</taxon>
        <taxon>Linum</taxon>
    </lineage>
</organism>
<dbReference type="AlphaFoldDB" id="A0AAV0RI31"/>
<dbReference type="EMBL" id="CAMGYJ010000011">
    <property type="protein sequence ID" value="CAI0557209.1"/>
    <property type="molecule type" value="Genomic_DNA"/>
</dbReference>
<sequence>MPTENCSSDWDPPPLCARCASSKRRRISQAQAQEGKLGDDVLVQILIRLPDPRSASRCRCVCKRWSSLIFSPDFNRLFVPRHMSRNSSEPPRSASPLVRLLPLHPPDLGPRASRSRDRFLRLRFLRGPGFVRVRRRSRRTQWRIRQNLLHLQSVYEALGRPASRSDKTRGVLSDGGEAGL</sequence>
<name>A0AAV0RI31_9ROSI</name>
<evidence type="ECO:0000313" key="3">
    <source>
        <dbReference type="Proteomes" id="UP001154282"/>
    </source>
</evidence>
<protein>
    <recommendedName>
        <fullName evidence="1">F-box domain-containing protein</fullName>
    </recommendedName>
</protein>
<dbReference type="InterPro" id="IPR036047">
    <property type="entry name" value="F-box-like_dom_sf"/>
</dbReference>
<evidence type="ECO:0000259" key="1">
    <source>
        <dbReference type="Pfam" id="PF12937"/>
    </source>
</evidence>
<dbReference type="Gene3D" id="1.20.1280.50">
    <property type="match status" value="1"/>
</dbReference>
<dbReference type="Proteomes" id="UP001154282">
    <property type="component" value="Unassembled WGS sequence"/>
</dbReference>
<accession>A0AAV0RI31</accession>
<dbReference type="SUPFAM" id="SSF81383">
    <property type="entry name" value="F-box domain"/>
    <property type="match status" value="1"/>
</dbReference>
<evidence type="ECO:0000313" key="2">
    <source>
        <dbReference type="EMBL" id="CAI0557209.1"/>
    </source>
</evidence>
<keyword evidence="3" id="KW-1185">Reference proteome</keyword>
<comment type="caution">
    <text evidence="2">The sequence shown here is derived from an EMBL/GenBank/DDBJ whole genome shotgun (WGS) entry which is preliminary data.</text>
</comment>